<accession>A0AAV4MYE9</accession>
<sequence length="140" mass="15635">MDAPSLEGEGADGFAPLANDPLTLICIRQECTGCSPRGFGWSPGYFRLILDLMESAPLIDEPHTLSTWASRCIYRKGGKYFNYFLLTEKLDGLRVILLYTVLLNIVMPLFPDDNDGSTLPPEEYLIVCNGISKERTRNSI</sequence>
<name>A0AAV4MYE9_CAEEX</name>
<dbReference type="AlphaFoldDB" id="A0AAV4MYE9"/>
<gene>
    <name evidence="1" type="ORF">CEXT_9261</name>
</gene>
<reference evidence="1 2" key="1">
    <citation type="submission" date="2021-06" db="EMBL/GenBank/DDBJ databases">
        <title>Caerostris extrusa draft genome.</title>
        <authorList>
            <person name="Kono N."/>
            <person name="Arakawa K."/>
        </authorList>
    </citation>
    <scope>NUCLEOTIDE SEQUENCE [LARGE SCALE GENOMIC DNA]</scope>
</reference>
<protein>
    <submittedName>
        <fullName evidence="1">Uncharacterized protein</fullName>
    </submittedName>
</protein>
<keyword evidence="2" id="KW-1185">Reference proteome</keyword>
<comment type="caution">
    <text evidence="1">The sequence shown here is derived from an EMBL/GenBank/DDBJ whole genome shotgun (WGS) entry which is preliminary data.</text>
</comment>
<proteinExistence type="predicted"/>
<dbReference type="EMBL" id="BPLR01020246">
    <property type="protein sequence ID" value="GIX76347.1"/>
    <property type="molecule type" value="Genomic_DNA"/>
</dbReference>
<evidence type="ECO:0000313" key="1">
    <source>
        <dbReference type="EMBL" id="GIX76347.1"/>
    </source>
</evidence>
<dbReference type="Proteomes" id="UP001054945">
    <property type="component" value="Unassembled WGS sequence"/>
</dbReference>
<evidence type="ECO:0000313" key="2">
    <source>
        <dbReference type="Proteomes" id="UP001054945"/>
    </source>
</evidence>
<organism evidence="1 2">
    <name type="scientific">Caerostris extrusa</name>
    <name type="common">Bark spider</name>
    <name type="synonym">Caerostris bankana</name>
    <dbReference type="NCBI Taxonomy" id="172846"/>
    <lineage>
        <taxon>Eukaryota</taxon>
        <taxon>Metazoa</taxon>
        <taxon>Ecdysozoa</taxon>
        <taxon>Arthropoda</taxon>
        <taxon>Chelicerata</taxon>
        <taxon>Arachnida</taxon>
        <taxon>Araneae</taxon>
        <taxon>Araneomorphae</taxon>
        <taxon>Entelegynae</taxon>
        <taxon>Araneoidea</taxon>
        <taxon>Araneidae</taxon>
        <taxon>Caerostris</taxon>
    </lineage>
</organism>